<dbReference type="SMART" id="SM00744">
    <property type="entry name" value="RINGv"/>
    <property type="match status" value="1"/>
</dbReference>
<evidence type="ECO:0000256" key="2">
    <source>
        <dbReference type="ARBA" id="ARBA00022771"/>
    </source>
</evidence>
<reference evidence="8" key="2">
    <citation type="submission" date="2025-08" db="UniProtKB">
        <authorList>
            <consortium name="RefSeq"/>
        </authorList>
    </citation>
    <scope>IDENTIFICATION</scope>
    <source>
        <tissue evidence="8">Young leaves</tissue>
    </source>
</reference>
<dbReference type="PROSITE" id="PS50089">
    <property type="entry name" value="ZF_RING_2"/>
    <property type="match status" value="1"/>
</dbReference>
<evidence type="ECO:0000256" key="4">
    <source>
        <dbReference type="PROSITE-ProRule" id="PRU00175"/>
    </source>
</evidence>
<dbReference type="GeneID" id="113851095"/>
<evidence type="ECO:0000259" key="6">
    <source>
        <dbReference type="PROSITE" id="PS50089"/>
    </source>
</evidence>
<evidence type="ECO:0000256" key="3">
    <source>
        <dbReference type="ARBA" id="ARBA00022833"/>
    </source>
</evidence>
<feature type="domain" description="RING-type" evidence="6">
    <location>
        <begin position="12"/>
        <end position="60"/>
    </location>
</feature>
<gene>
    <name evidence="8" type="primary">LOC113851095</name>
</gene>
<sequence length="585" mass="64780">MVDGGDFAGTICSICYEPLKPINEDLQSISICGHVFHELCLQQWFEYCSRSKKHTCPVCKQSCKASNACRLYFQSVGDVSDGIVPPKSVDLEEDVGVLRREVKRLEVQVSGLSSMLERQTKELEGLNEELCACKEQGKIETALKNEALSQKASIQFQLRMKSEELEKSTLECFRLQDRNMALAKELASLKLVSDLDLDEDEVLKLATLGNGANSKDTIDTLKRSLVLRNRSYKELMAKCNDLGRGESRYSKKLEKAKEKITKLKVRVQELETSAVEKENEYQISLKLSKKARRSKNIESNMNCNSDVLTTCKYSSKEQSIDISTPKSGRDLTANDDNNFLQSLKIESSNAAESKIVNISNASKTTLSLDNGRDYIVIDEDASECTKAFQGHQKHNFGDHERDDIACSKPSLAKPETVSGIKTETWQGKCNFAESSRVDIDIDTANISAGAMDEDVTLPANIKQVQPIVNIIKESPLTHSNSAPVDICFSGGLLGPDGTHRYLGKWCKRGQNNESTSKRSTNGDLITVGADGRGGRIKVLRTSSQILSDGKDYSVSSKRSKFASKTSSLQSKGCLQIEHFFGRVSQ</sequence>
<evidence type="ECO:0000313" key="7">
    <source>
        <dbReference type="Proteomes" id="UP000694853"/>
    </source>
</evidence>
<dbReference type="PANTHER" id="PTHR47344">
    <property type="entry name" value="RING ZINC FINGER PROTEIN-RELATED"/>
    <property type="match status" value="1"/>
</dbReference>
<reference evidence="7" key="1">
    <citation type="journal article" date="2019" name="Toxins">
        <title>Detection of Abrin-Like and Prepropulchellin-Like Toxin Genes and Transcripts Using Whole Genome Sequencing and Full-Length Transcript Sequencing of Abrus precatorius.</title>
        <authorList>
            <person name="Hovde B.T."/>
            <person name="Daligault H.E."/>
            <person name="Hanschen E.R."/>
            <person name="Kunde Y.A."/>
            <person name="Johnson M.B."/>
            <person name="Starkenburg S.R."/>
            <person name="Johnson S.L."/>
        </authorList>
    </citation>
    <scope>NUCLEOTIDE SEQUENCE [LARGE SCALE GENOMIC DNA]</scope>
</reference>
<evidence type="ECO:0000256" key="5">
    <source>
        <dbReference type="SAM" id="Coils"/>
    </source>
</evidence>
<keyword evidence="1" id="KW-0479">Metal-binding</keyword>
<feature type="coiled-coil region" evidence="5">
    <location>
        <begin position="88"/>
        <end position="129"/>
    </location>
</feature>
<accession>A0A8B8K166</accession>
<dbReference type="SUPFAM" id="SSF57850">
    <property type="entry name" value="RING/U-box"/>
    <property type="match status" value="1"/>
</dbReference>
<keyword evidence="3" id="KW-0862">Zinc</keyword>
<name>A0A8B8K166_ABRPR</name>
<dbReference type="OrthoDB" id="8062037at2759"/>
<dbReference type="RefSeq" id="XP_027337381.1">
    <property type="nucleotide sequence ID" value="XM_027481580.1"/>
</dbReference>
<dbReference type="AlphaFoldDB" id="A0A8B8K166"/>
<dbReference type="Pfam" id="PF13639">
    <property type="entry name" value="zf-RING_2"/>
    <property type="match status" value="1"/>
</dbReference>
<dbReference type="GO" id="GO:0008270">
    <property type="term" value="F:zinc ion binding"/>
    <property type="evidence" value="ECO:0007669"/>
    <property type="project" value="UniProtKB-KW"/>
</dbReference>
<dbReference type="InterPro" id="IPR001841">
    <property type="entry name" value="Znf_RING"/>
</dbReference>
<dbReference type="Gene3D" id="3.30.40.10">
    <property type="entry name" value="Zinc/RING finger domain, C3HC4 (zinc finger)"/>
    <property type="match status" value="1"/>
</dbReference>
<dbReference type="SMART" id="SM00184">
    <property type="entry name" value="RING"/>
    <property type="match status" value="1"/>
</dbReference>
<evidence type="ECO:0000256" key="1">
    <source>
        <dbReference type="ARBA" id="ARBA00022723"/>
    </source>
</evidence>
<dbReference type="InterPro" id="IPR011016">
    <property type="entry name" value="Znf_RING-CH"/>
</dbReference>
<feature type="coiled-coil region" evidence="5">
    <location>
        <begin position="246"/>
        <end position="280"/>
    </location>
</feature>
<keyword evidence="7" id="KW-1185">Reference proteome</keyword>
<organism evidence="7 8">
    <name type="scientific">Abrus precatorius</name>
    <name type="common">Indian licorice</name>
    <name type="synonym">Glycine abrus</name>
    <dbReference type="NCBI Taxonomy" id="3816"/>
    <lineage>
        <taxon>Eukaryota</taxon>
        <taxon>Viridiplantae</taxon>
        <taxon>Streptophyta</taxon>
        <taxon>Embryophyta</taxon>
        <taxon>Tracheophyta</taxon>
        <taxon>Spermatophyta</taxon>
        <taxon>Magnoliopsida</taxon>
        <taxon>eudicotyledons</taxon>
        <taxon>Gunneridae</taxon>
        <taxon>Pentapetalae</taxon>
        <taxon>rosids</taxon>
        <taxon>fabids</taxon>
        <taxon>Fabales</taxon>
        <taxon>Fabaceae</taxon>
        <taxon>Papilionoideae</taxon>
        <taxon>50 kb inversion clade</taxon>
        <taxon>NPAAA clade</taxon>
        <taxon>indigoferoid/millettioid clade</taxon>
        <taxon>Abreae</taxon>
        <taxon>Abrus</taxon>
    </lineage>
</organism>
<evidence type="ECO:0000313" key="8">
    <source>
        <dbReference type="RefSeq" id="XP_027337381.1"/>
    </source>
</evidence>
<keyword evidence="2 4" id="KW-0863">Zinc-finger</keyword>
<dbReference type="CDD" id="cd16448">
    <property type="entry name" value="RING-H2"/>
    <property type="match status" value="1"/>
</dbReference>
<dbReference type="InterPro" id="IPR013083">
    <property type="entry name" value="Znf_RING/FYVE/PHD"/>
</dbReference>
<proteinExistence type="predicted"/>
<dbReference type="Proteomes" id="UP000694853">
    <property type="component" value="Unplaced"/>
</dbReference>
<dbReference type="PANTHER" id="PTHR47344:SF1">
    <property type="entry name" value="RING ZINC FINGER PROTEIN-RELATED"/>
    <property type="match status" value="1"/>
</dbReference>
<protein>
    <submittedName>
        <fullName evidence="8">Uncharacterized protein LOC113851095</fullName>
    </submittedName>
</protein>
<keyword evidence="5" id="KW-0175">Coiled coil</keyword>
<dbReference type="KEGG" id="aprc:113851095"/>